<dbReference type="AlphaFoldDB" id="A0A7S3GPC8"/>
<organism evidence="1">
    <name type="scientific">Spumella elongata</name>
    <dbReference type="NCBI Taxonomy" id="89044"/>
    <lineage>
        <taxon>Eukaryota</taxon>
        <taxon>Sar</taxon>
        <taxon>Stramenopiles</taxon>
        <taxon>Ochrophyta</taxon>
        <taxon>Chrysophyceae</taxon>
        <taxon>Chromulinales</taxon>
        <taxon>Chromulinaceae</taxon>
        <taxon>Spumella</taxon>
    </lineage>
</organism>
<evidence type="ECO:0000313" key="1">
    <source>
        <dbReference type="EMBL" id="CAE0272552.1"/>
    </source>
</evidence>
<sequence length="174" mass="19324">MMSPRAHEQPVACPKLRSIQPDSNLVKSARLSVVRAEAPALPAVSLADLSDADFSRREFVAPYSAALKQFTEQRFAESNDLFMQFAPVLNLVGGTATPRELINQMCIESAYRANNTELAFYMLRERSFQVPNDAQCWRRLAGVYGHNGQEELATRAHYTAWTLGIEQGGFGGAR</sequence>
<protein>
    <submittedName>
        <fullName evidence="1">Uncharacterized protein</fullName>
    </submittedName>
</protein>
<accession>A0A7S3GPC8</accession>
<proteinExistence type="predicted"/>
<reference evidence="1" key="1">
    <citation type="submission" date="2021-01" db="EMBL/GenBank/DDBJ databases">
        <authorList>
            <person name="Corre E."/>
            <person name="Pelletier E."/>
            <person name="Niang G."/>
            <person name="Scheremetjew M."/>
            <person name="Finn R."/>
            <person name="Kale V."/>
            <person name="Holt S."/>
            <person name="Cochrane G."/>
            <person name="Meng A."/>
            <person name="Brown T."/>
            <person name="Cohen L."/>
        </authorList>
    </citation>
    <scope>NUCLEOTIDE SEQUENCE</scope>
    <source>
        <strain evidence="1">CCAP 955/1</strain>
    </source>
</reference>
<name>A0A7S3GPC8_9STRA</name>
<dbReference type="EMBL" id="HBIC01002694">
    <property type="protein sequence ID" value="CAE0272552.1"/>
    <property type="molecule type" value="Transcribed_RNA"/>
</dbReference>
<gene>
    <name evidence="1" type="ORF">SELO1098_LOCUS1377</name>
</gene>